<dbReference type="EMBL" id="FNCW01000001">
    <property type="protein sequence ID" value="SDG39282.1"/>
    <property type="molecule type" value="Genomic_DNA"/>
</dbReference>
<gene>
    <name evidence="2" type="ORF">SAMN04488027_10183</name>
</gene>
<dbReference type="Proteomes" id="UP000199296">
    <property type="component" value="Unassembled WGS sequence"/>
</dbReference>
<dbReference type="Gene3D" id="3.40.50.720">
    <property type="entry name" value="NAD(P)-binding Rossmann-like Domain"/>
    <property type="match status" value="1"/>
</dbReference>
<dbReference type="PANTHER" id="PTHR48079:SF6">
    <property type="entry name" value="NAD(P)-BINDING DOMAIN-CONTAINING PROTEIN-RELATED"/>
    <property type="match status" value="1"/>
</dbReference>
<reference evidence="2 3" key="1">
    <citation type="submission" date="2016-10" db="EMBL/GenBank/DDBJ databases">
        <authorList>
            <person name="de Groot N.N."/>
        </authorList>
    </citation>
    <scope>NUCLEOTIDE SEQUENCE [LARGE SCALE GENOMIC DNA]</scope>
    <source>
        <strain evidence="2 3">DSM 19803</strain>
    </source>
</reference>
<name>A0A1G7TVJ1_9FLAO</name>
<dbReference type="STRING" id="470826.SAMN04488027_10183"/>
<evidence type="ECO:0000313" key="2">
    <source>
        <dbReference type="EMBL" id="SDG39282.1"/>
    </source>
</evidence>
<organism evidence="2 3">
    <name type="scientific">Psychroflexus sediminis</name>
    <dbReference type="NCBI Taxonomy" id="470826"/>
    <lineage>
        <taxon>Bacteria</taxon>
        <taxon>Pseudomonadati</taxon>
        <taxon>Bacteroidota</taxon>
        <taxon>Flavobacteriia</taxon>
        <taxon>Flavobacteriales</taxon>
        <taxon>Flavobacteriaceae</taxon>
        <taxon>Psychroflexus</taxon>
    </lineage>
</organism>
<dbReference type="GO" id="GO:0050661">
    <property type="term" value="F:NADP binding"/>
    <property type="evidence" value="ECO:0007669"/>
    <property type="project" value="InterPro"/>
</dbReference>
<dbReference type="RefSeq" id="WP_093364163.1">
    <property type="nucleotide sequence ID" value="NZ_FNCW01000001.1"/>
</dbReference>
<protein>
    <submittedName>
        <fullName evidence="2">Nucleoside-diphosphate-sugar epimerase</fullName>
    </submittedName>
</protein>
<evidence type="ECO:0000313" key="3">
    <source>
        <dbReference type="Proteomes" id="UP000199296"/>
    </source>
</evidence>
<dbReference type="Pfam" id="PF03446">
    <property type="entry name" value="NAD_binding_2"/>
    <property type="match status" value="1"/>
</dbReference>
<dbReference type="AlphaFoldDB" id="A0A1G7TVJ1"/>
<dbReference type="OrthoDB" id="751203at2"/>
<sequence>MQKQISILGCGWLGLPLAKELIQRGWQVKGSTTSSEKVQTLKEEGLIPYKIELQEDQITGDIQAFLEDSELLIIDIPPGLRRHPNSSFVSRLEQLTKAISASAIENIIYVSSTGVFQDHESLPSFTEHYRFTPKEIKNSQLVQAEHLLLNLTETKTSVIRFGGLVGKERHPVKYLSGKTDVKNPNSPVNLIHLDNCILLISEIIQQEKFGLVFHGVEAIQGSKEDYYTQKAKEFDLPKPEFNHEEKSVGKDISMAWTSRALQVNISVKV</sequence>
<dbReference type="SUPFAM" id="SSF51735">
    <property type="entry name" value="NAD(P)-binding Rossmann-fold domains"/>
    <property type="match status" value="1"/>
</dbReference>
<dbReference type="GO" id="GO:0004029">
    <property type="term" value="F:aldehyde dehydrogenase (NAD+) activity"/>
    <property type="evidence" value="ECO:0007669"/>
    <property type="project" value="TreeGrafter"/>
</dbReference>
<feature type="domain" description="6-phosphogluconate dehydrogenase NADP-binding" evidence="1">
    <location>
        <begin position="4"/>
        <end position="49"/>
    </location>
</feature>
<dbReference type="GO" id="GO:0005737">
    <property type="term" value="C:cytoplasm"/>
    <property type="evidence" value="ECO:0007669"/>
    <property type="project" value="TreeGrafter"/>
</dbReference>
<dbReference type="InterPro" id="IPR006115">
    <property type="entry name" value="6PGDH_NADP-bd"/>
</dbReference>
<dbReference type="PANTHER" id="PTHR48079">
    <property type="entry name" value="PROTEIN YEEZ"/>
    <property type="match status" value="1"/>
</dbReference>
<evidence type="ECO:0000259" key="1">
    <source>
        <dbReference type="Pfam" id="PF03446"/>
    </source>
</evidence>
<dbReference type="InterPro" id="IPR051783">
    <property type="entry name" value="NAD(P)-dependent_oxidoreduct"/>
</dbReference>
<dbReference type="InterPro" id="IPR036291">
    <property type="entry name" value="NAD(P)-bd_dom_sf"/>
</dbReference>
<proteinExistence type="predicted"/>
<keyword evidence="3" id="KW-1185">Reference proteome</keyword>
<accession>A0A1G7TVJ1</accession>